<gene>
    <name evidence="1" type="ORF">JHL16_03085</name>
</gene>
<evidence type="ECO:0000313" key="2">
    <source>
        <dbReference type="Proteomes" id="UP000616151"/>
    </source>
</evidence>
<dbReference type="EMBL" id="JAENHL010000004">
    <property type="protein sequence ID" value="MBK1865324.1"/>
    <property type="molecule type" value="Genomic_DNA"/>
</dbReference>
<protein>
    <submittedName>
        <fullName evidence="1">DUF4304 domain-containing protein</fullName>
    </submittedName>
</protein>
<organism evidence="1 2">
    <name type="scientific">Taklimakanibacter albus</name>
    <dbReference type="NCBI Taxonomy" id="2800327"/>
    <lineage>
        <taxon>Bacteria</taxon>
        <taxon>Pseudomonadati</taxon>
        <taxon>Pseudomonadota</taxon>
        <taxon>Alphaproteobacteria</taxon>
        <taxon>Hyphomicrobiales</taxon>
        <taxon>Aestuariivirgaceae</taxon>
        <taxon>Taklimakanibacter</taxon>
    </lineage>
</organism>
<sequence>MTGATTLQEVFAEVVAQAGIAAAAYGYVRKQGTLRRIVGDNAALINFQKNRWNSSDSVSFTLNLSIVCGALLDSSDTTIKSAKEYDGHLRQRIGYLTREAADKWWEVNKATKVDVLSAEIASLLVSVAVPYLERYVHTKDLVALWAGGESPGLTDVLRLRYLARVKASE</sequence>
<evidence type="ECO:0000313" key="1">
    <source>
        <dbReference type="EMBL" id="MBK1865324.1"/>
    </source>
</evidence>
<proteinExistence type="predicted"/>
<comment type="caution">
    <text evidence="1">The sequence shown here is derived from an EMBL/GenBank/DDBJ whole genome shotgun (WGS) entry which is preliminary data.</text>
</comment>
<keyword evidence="2" id="KW-1185">Reference proteome</keyword>
<reference evidence="1" key="1">
    <citation type="submission" date="2021-01" db="EMBL/GenBank/DDBJ databases">
        <authorList>
            <person name="Sun Q."/>
        </authorList>
    </citation>
    <scope>NUCLEOTIDE SEQUENCE</scope>
    <source>
        <strain evidence="1">YIM B02566</strain>
    </source>
</reference>
<name>A0ACC5QY60_9HYPH</name>
<accession>A0ACC5QY60</accession>
<dbReference type="Proteomes" id="UP000616151">
    <property type="component" value="Unassembled WGS sequence"/>
</dbReference>